<comment type="caution">
    <text evidence="2">The sequence shown here is derived from an EMBL/GenBank/DDBJ whole genome shotgun (WGS) entry which is preliminary data.</text>
</comment>
<keyword evidence="3" id="KW-1185">Reference proteome</keyword>
<evidence type="ECO:0000313" key="2">
    <source>
        <dbReference type="EMBL" id="KAJ1346188.1"/>
    </source>
</evidence>
<organism evidence="2 3">
    <name type="scientific">Parelaphostrongylus tenuis</name>
    <name type="common">Meningeal worm</name>
    <dbReference type="NCBI Taxonomy" id="148309"/>
    <lineage>
        <taxon>Eukaryota</taxon>
        <taxon>Metazoa</taxon>
        <taxon>Ecdysozoa</taxon>
        <taxon>Nematoda</taxon>
        <taxon>Chromadorea</taxon>
        <taxon>Rhabditida</taxon>
        <taxon>Rhabditina</taxon>
        <taxon>Rhabditomorpha</taxon>
        <taxon>Strongyloidea</taxon>
        <taxon>Metastrongylidae</taxon>
        <taxon>Parelaphostrongylus</taxon>
    </lineage>
</organism>
<feature type="region of interest" description="Disordered" evidence="1">
    <location>
        <begin position="29"/>
        <end position="55"/>
    </location>
</feature>
<evidence type="ECO:0000313" key="3">
    <source>
        <dbReference type="Proteomes" id="UP001196413"/>
    </source>
</evidence>
<evidence type="ECO:0000256" key="1">
    <source>
        <dbReference type="SAM" id="MobiDB-lite"/>
    </source>
</evidence>
<feature type="compositionally biased region" description="Polar residues" evidence="1">
    <location>
        <begin position="89"/>
        <end position="98"/>
    </location>
</feature>
<dbReference type="Proteomes" id="UP001196413">
    <property type="component" value="Unassembled WGS sequence"/>
</dbReference>
<accession>A0AAD5LX30</accession>
<reference evidence="2" key="1">
    <citation type="submission" date="2021-06" db="EMBL/GenBank/DDBJ databases">
        <title>Parelaphostrongylus tenuis whole genome reference sequence.</title>
        <authorList>
            <person name="Garwood T.J."/>
            <person name="Larsen P.A."/>
            <person name="Fountain-Jones N.M."/>
            <person name="Garbe J.R."/>
            <person name="Macchietto M.G."/>
            <person name="Kania S.A."/>
            <person name="Gerhold R.W."/>
            <person name="Richards J.E."/>
            <person name="Wolf T.M."/>
        </authorList>
    </citation>
    <scope>NUCLEOTIDE SEQUENCE</scope>
    <source>
        <strain evidence="2">MNPRO001-30</strain>
        <tissue evidence="2">Meninges</tissue>
    </source>
</reference>
<proteinExistence type="predicted"/>
<gene>
    <name evidence="2" type="ORF">KIN20_000914</name>
</gene>
<feature type="region of interest" description="Disordered" evidence="1">
    <location>
        <begin position="78"/>
        <end position="98"/>
    </location>
</feature>
<protein>
    <submittedName>
        <fullName evidence="2">Uncharacterized protein</fullName>
    </submittedName>
</protein>
<feature type="compositionally biased region" description="Basic residues" evidence="1">
    <location>
        <begin position="30"/>
        <end position="39"/>
    </location>
</feature>
<name>A0AAD5LX30_PARTN</name>
<dbReference type="AlphaFoldDB" id="A0AAD5LX30"/>
<dbReference type="EMBL" id="JAHQIW010000130">
    <property type="protein sequence ID" value="KAJ1346188.1"/>
    <property type="molecule type" value="Genomic_DNA"/>
</dbReference>
<sequence length="147" mass="16057">MPGSRAESLRAPVSCLWCFSELQTSPLQTHAHHSLHRPPPRTQTPDHLPDLGPHLHRAEHFRDPASLLPACPRCYCDRTPRSPPAHQPTPAQTEYLLSSPTSPHMEMKAAGAAQGGLPVADRPGVASSRLTGITLRDLLEKDLRHPG</sequence>